<organism evidence="2">
    <name type="scientific">Ignisphaera aggregans</name>
    <dbReference type="NCBI Taxonomy" id="334771"/>
    <lineage>
        <taxon>Archaea</taxon>
        <taxon>Thermoproteota</taxon>
        <taxon>Thermoprotei</taxon>
        <taxon>Desulfurococcales</taxon>
        <taxon>Desulfurococcaceae</taxon>
        <taxon>Ignisphaera</taxon>
    </lineage>
</organism>
<dbReference type="AlphaFoldDB" id="A0A7C2Z9K1"/>
<dbReference type="EMBL" id="DSGT01000009">
    <property type="protein sequence ID" value="HEW53255.1"/>
    <property type="molecule type" value="Genomic_DNA"/>
</dbReference>
<accession>A0A7C2Z9K1</accession>
<gene>
    <name evidence="2" type="ORF">ENO77_03720</name>
</gene>
<keyword evidence="1" id="KW-0812">Transmembrane</keyword>
<proteinExistence type="predicted"/>
<name>A0A7C2Z9K1_9CREN</name>
<comment type="caution">
    <text evidence="2">The sequence shown here is derived from an EMBL/GenBank/DDBJ whole genome shotgun (WGS) entry which is preliminary data.</text>
</comment>
<evidence type="ECO:0000256" key="1">
    <source>
        <dbReference type="SAM" id="Phobius"/>
    </source>
</evidence>
<keyword evidence="1" id="KW-0472">Membrane</keyword>
<evidence type="ECO:0000313" key="2">
    <source>
        <dbReference type="EMBL" id="HEW53255.1"/>
    </source>
</evidence>
<feature type="transmembrane region" description="Helical" evidence="1">
    <location>
        <begin position="86"/>
        <end position="111"/>
    </location>
</feature>
<protein>
    <submittedName>
        <fullName evidence="2">Uncharacterized protein</fullName>
    </submittedName>
</protein>
<keyword evidence="1" id="KW-1133">Transmembrane helix</keyword>
<reference evidence="2" key="1">
    <citation type="journal article" date="2020" name="mSystems">
        <title>Genome- and Community-Level Interaction Insights into Carbon Utilization and Element Cycling Functions of Hydrothermarchaeota in Hydrothermal Sediment.</title>
        <authorList>
            <person name="Zhou Z."/>
            <person name="Liu Y."/>
            <person name="Xu W."/>
            <person name="Pan J."/>
            <person name="Luo Z.H."/>
            <person name="Li M."/>
        </authorList>
    </citation>
    <scope>NUCLEOTIDE SEQUENCE [LARGE SCALE GENOMIC DNA]</scope>
    <source>
        <strain evidence="2">SpSt-16</strain>
    </source>
</reference>
<sequence>MNYAVASFIERTISYLRRVYRRITAENLIEIRWPKLHSAEDLLAYLVNKAIEYMKRWFQSAENAVIKSGKAAGLAMQKLQSSLEDSLSTVSLFLELLTMLSITILAVMVWWSW</sequence>